<feature type="coiled-coil region" evidence="1">
    <location>
        <begin position="366"/>
        <end position="412"/>
    </location>
</feature>
<feature type="domain" description="Recombinase" evidence="3">
    <location>
        <begin position="165"/>
        <end position="289"/>
    </location>
</feature>
<dbReference type="SUPFAM" id="SSF53041">
    <property type="entry name" value="Resolvase-like"/>
    <property type="match status" value="1"/>
</dbReference>
<dbReference type="Proteomes" id="UP000187367">
    <property type="component" value="Unassembled WGS sequence"/>
</dbReference>
<dbReference type="InterPro" id="IPR006119">
    <property type="entry name" value="Resolv_N"/>
</dbReference>
<dbReference type="Pfam" id="PF00239">
    <property type="entry name" value="Resolvase"/>
    <property type="match status" value="1"/>
</dbReference>
<dbReference type="Pfam" id="PF13408">
    <property type="entry name" value="Zn_ribbon_recom"/>
    <property type="match status" value="1"/>
</dbReference>
<dbReference type="InterPro" id="IPR036162">
    <property type="entry name" value="Resolvase-like_N_sf"/>
</dbReference>
<evidence type="ECO:0000313" key="4">
    <source>
        <dbReference type="EMBL" id="OMH99326.1"/>
    </source>
</evidence>
<dbReference type="Gene3D" id="3.40.50.1390">
    <property type="entry name" value="Resolvase, N-terminal catalytic domain"/>
    <property type="match status" value="1"/>
</dbReference>
<dbReference type="PROSITE" id="PS51737">
    <property type="entry name" value="RECOMBINASE_DNA_BIND"/>
    <property type="match status" value="1"/>
</dbReference>
<dbReference type="AlphaFoldDB" id="A0A1R1Q9E3"/>
<name>A0A1R1Q9E3_9BACI</name>
<dbReference type="InterPro" id="IPR050639">
    <property type="entry name" value="SSR_resolvase"/>
</dbReference>
<dbReference type="OrthoDB" id="65783at2"/>
<dbReference type="InterPro" id="IPR011109">
    <property type="entry name" value="DNA_bind_recombinase_dom"/>
</dbReference>
<sequence>MKRTFDHIKHVAIYLRISQEKRGENIETLENHRQILFELCDENGYTYKEYGEVISGGKSEIEQRKELQRLLEDIEKFDAILCFELTRISRNGLISQTVKQYCIDYDKPILTPYQTYDLSNSETDRLLYDVGSMISSHEHGTIGKRSKANKKQMSKAGLHVSGNVPFGYRRNNETKKLEIYEEEAKVVRYIFKLHSEGLGSFKIRDILNSEGYKSATGKAFELPTIKRIIKNPTYKGTIVFNDRKKIKKNGKFIYEPVETIQVENAHPAIIPPAEWDRANRERVNRAKQAAIIREKPATTTGTTMLKDLVYCGVCGRKMRIFFDDRSSTGYVIQRCYHLYNGEKCPNRGIKLELVEEEVAKALPNFKKRLKKSVERLKQEKEAGVETDIKRKIKQQEKKLKDLNEQQDKLIDLALKGIFNDEELRNKKQEIIDEITHTDSTITSLKEKINNIDVDDQINSLMSIIGLIEKLPNMDTEEVNNSLKTFIQKIVYTRVLPPELLKKSTRNKERKEYPFEIEIEFIE</sequence>
<accession>A0A1R1Q9E3</accession>
<keyword evidence="5" id="KW-1185">Reference proteome</keyword>
<dbReference type="GO" id="GO:0003677">
    <property type="term" value="F:DNA binding"/>
    <property type="evidence" value="ECO:0007669"/>
    <property type="project" value="InterPro"/>
</dbReference>
<dbReference type="InterPro" id="IPR038109">
    <property type="entry name" value="DNA_bind_recomb_sf"/>
</dbReference>
<dbReference type="PANTHER" id="PTHR30461">
    <property type="entry name" value="DNA-INVERTASE FROM LAMBDOID PROPHAGE"/>
    <property type="match status" value="1"/>
</dbReference>
<dbReference type="PROSITE" id="PS51736">
    <property type="entry name" value="RECOMBINASES_3"/>
    <property type="match status" value="1"/>
</dbReference>
<evidence type="ECO:0000256" key="1">
    <source>
        <dbReference type="SAM" id="Coils"/>
    </source>
</evidence>
<gene>
    <name evidence="4" type="ORF">BW143_20155</name>
</gene>
<dbReference type="GO" id="GO:0000150">
    <property type="term" value="F:DNA strand exchange activity"/>
    <property type="evidence" value="ECO:0007669"/>
    <property type="project" value="InterPro"/>
</dbReference>
<dbReference type="Gene3D" id="3.90.1750.20">
    <property type="entry name" value="Putative Large Serine Recombinase, Chain B, Domain 2"/>
    <property type="match status" value="1"/>
</dbReference>
<evidence type="ECO:0000259" key="3">
    <source>
        <dbReference type="PROSITE" id="PS51737"/>
    </source>
</evidence>
<proteinExistence type="predicted"/>
<comment type="caution">
    <text evidence="4">The sequence shown here is derived from an EMBL/GenBank/DDBJ whole genome shotgun (WGS) entry which is preliminary data.</text>
</comment>
<dbReference type="SMART" id="SM00857">
    <property type="entry name" value="Resolvase"/>
    <property type="match status" value="1"/>
</dbReference>
<accession>A0A1R1RLK2</accession>
<feature type="domain" description="Resolvase/invertase-type recombinase catalytic" evidence="2">
    <location>
        <begin position="10"/>
        <end position="157"/>
    </location>
</feature>
<dbReference type="RefSeq" id="WP_076762832.1">
    <property type="nucleotide sequence ID" value="NZ_JARMMK010000008.1"/>
</dbReference>
<evidence type="ECO:0000313" key="5">
    <source>
        <dbReference type="Proteomes" id="UP000187367"/>
    </source>
</evidence>
<dbReference type="Pfam" id="PF07508">
    <property type="entry name" value="Recombinase"/>
    <property type="match status" value="1"/>
</dbReference>
<protein>
    <submittedName>
        <fullName evidence="4">Recombinase family protein</fullName>
    </submittedName>
</protein>
<dbReference type="InterPro" id="IPR025827">
    <property type="entry name" value="Zn_ribbon_recom_dom"/>
</dbReference>
<dbReference type="PANTHER" id="PTHR30461:SF23">
    <property type="entry name" value="DNA RECOMBINASE-RELATED"/>
    <property type="match status" value="1"/>
</dbReference>
<keyword evidence="1" id="KW-0175">Coiled coil</keyword>
<dbReference type="CDD" id="cd00338">
    <property type="entry name" value="Ser_Recombinase"/>
    <property type="match status" value="1"/>
</dbReference>
<dbReference type="EMBL" id="MTJL01000047">
    <property type="protein sequence ID" value="OMH99326.1"/>
    <property type="molecule type" value="Genomic_DNA"/>
</dbReference>
<evidence type="ECO:0000259" key="2">
    <source>
        <dbReference type="PROSITE" id="PS51736"/>
    </source>
</evidence>
<organism evidence="4 5">
    <name type="scientific">Bacillus swezeyi</name>
    <dbReference type="NCBI Taxonomy" id="1925020"/>
    <lineage>
        <taxon>Bacteria</taxon>
        <taxon>Bacillati</taxon>
        <taxon>Bacillota</taxon>
        <taxon>Bacilli</taxon>
        <taxon>Bacillales</taxon>
        <taxon>Bacillaceae</taxon>
        <taxon>Bacillus</taxon>
    </lineage>
</organism>
<reference evidence="4 5" key="1">
    <citation type="submission" date="2017-01" db="EMBL/GenBank/DDBJ databases">
        <title>Bacillus phylogenomics.</title>
        <authorList>
            <person name="Dunlap C."/>
        </authorList>
    </citation>
    <scope>NUCLEOTIDE SEQUENCE [LARGE SCALE GENOMIC DNA]</scope>
    <source>
        <strain evidence="4 5">NRRL B-41282</strain>
    </source>
</reference>